<gene>
    <name evidence="2" type="ORF">CMUC_0126</name>
</gene>
<proteinExistence type="predicted"/>
<dbReference type="Pfam" id="PF09624">
    <property type="entry name" value="DUF2393"/>
    <property type="match status" value="1"/>
</dbReference>
<sequence>MLSSLRQDIFFIIQNAGLIDYLSYGFVVLCFVFLFFLGIFFALKWWWQIGFLVILADFIAIFFAFYYTQNFLSSKLRNISLSPLYTKQLQYSDNLILDLNITNNSKEILQICKIDIGFYVASDSEFKNYANSLNPFVKKTIIIKEPIFPKQTKQINGSVGNFAFIDYNTTIKAECFE</sequence>
<dbReference type="AlphaFoldDB" id="A0A6G5QEL9"/>
<organism evidence="2 3">
    <name type="scientific">Campylobacter mucosalis CCUG 21559</name>
    <dbReference type="NCBI Taxonomy" id="1032067"/>
    <lineage>
        <taxon>Bacteria</taxon>
        <taxon>Pseudomonadati</taxon>
        <taxon>Campylobacterota</taxon>
        <taxon>Epsilonproteobacteria</taxon>
        <taxon>Campylobacterales</taxon>
        <taxon>Campylobacteraceae</taxon>
        <taxon>Campylobacter</taxon>
    </lineage>
</organism>
<keyword evidence="1" id="KW-0472">Membrane</keyword>
<accession>A0A6G5QEL9</accession>
<dbReference type="EMBL" id="CP012542">
    <property type="protein sequence ID" value="QCD43946.1"/>
    <property type="molecule type" value="Genomic_DNA"/>
</dbReference>
<keyword evidence="1" id="KW-0812">Transmembrane</keyword>
<feature type="transmembrane region" description="Helical" evidence="1">
    <location>
        <begin position="21"/>
        <end position="43"/>
    </location>
</feature>
<protein>
    <submittedName>
        <fullName evidence="2">Putative DUF2393 domain protein</fullName>
    </submittedName>
</protein>
<keyword evidence="1" id="KW-1133">Transmembrane helix</keyword>
<reference evidence="2 3" key="1">
    <citation type="submission" date="2016-07" db="EMBL/GenBank/DDBJ databases">
        <title>Comparative genomics of the Campylobacter concisus group.</title>
        <authorList>
            <person name="Miller W.G."/>
            <person name="Yee E."/>
            <person name="Chapman M.H."/>
            <person name="Huynh S."/>
            <person name="Bono J.L."/>
            <person name="On S.L.W."/>
            <person name="StLeger J."/>
            <person name="Foster G."/>
            <person name="Parker C.T."/>
        </authorList>
    </citation>
    <scope>NUCLEOTIDE SEQUENCE [LARGE SCALE GENOMIC DNA]</scope>
    <source>
        <strain evidence="2 3">CCUG 21559</strain>
    </source>
</reference>
<dbReference type="Proteomes" id="UP000503264">
    <property type="component" value="Chromosome"/>
</dbReference>
<name>A0A6G5QEL9_9BACT</name>
<evidence type="ECO:0000256" key="1">
    <source>
        <dbReference type="SAM" id="Phobius"/>
    </source>
</evidence>
<keyword evidence="3" id="KW-1185">Reference proteome</keyword>
<evidence type="ECO:0000313" key="3">
    <source>
        <dbReference type="Proteomes" id="UP000503264"/>
    </source>
</evidence>
<dbReference type="InterPro" id="IPR013417">
    <property type="entry name" value="CHP02588"/>
</dbReference>
<feature type="transmembrane region" description="Helical" evidence="1">
    <location>
        <begin position="49"/>
        <end position="67"/>
    </location>
</feature>
<evidence type="ECO:0000313" key="2">
    <source>
        <dbReference type="EMBL" id="QCD43946.1"/>
    </source>
</evidence>